<dbReference type="Gene3D" id="1.10.510.10">
    <property type="entry name" value="Transferase(Phosphotransferase) domain 1"/>
    <property type="match status" value="1"/>
</dbReference>
<feature type="compositionally biased region" description="Polar residues" evidence="1">
    <location>
        <begin position="909"/>
        <end position="925"/>
    </location>
</feature>
<protein>
    <recommendedName>
        <fullName evidence="4">Protein kinase domain-containing protein</fullName>
    </recommendedName>
</protein>
<dbReference type="GO" id="GO:0031179">
    <property type="term" value="P:peptide modification"/>
    <property type="evidence" value="ECO:0007669"/>
    <property type="project" value="InterPro"/>
</dbReference>
<reference evidence="2" key="1">
    <citation type="submission" date="2022-06" db="EMBL/GenBank/DDBJ databases">
        <title>Genome Sequence of Candolleomyces eurysporus.</title>
        <authorList>
            <person name="Buettner E."/>
        </authorList>
    </citation>
    <scope>NUCLEOTIDE SEQUENCE</scope>
    <source>
        <strain evidence="2">VTCC 930004</strain>
    </source>
</reference>
<dbReference type="PANTHER" id="PTHR12736">
    <property type="entry name" value="LANC-LIKE PROTEIN"/>
    <property type="match status" value="1"/>
</dbReference>
<dbReference type="SUPFAM" id="SSF158745">
    <property type="entry name" value="LanC-like"/>
    <property type="match status" value="1"/>
</dbReference>
<dbReference type="Pfam" id="PF13374">
    <property type="entry name" value="TPR_10"/>
    <property type="match status" value="1"/>
</dbReference>
<dbReference type="Gene3D" id="1.25.40.10">
    <property type="entry name" value="Tetratricopeptide repeat domain"/>
    <property type="match status" value="1"/>
</dbReference>
<organism evidence="2 3">
    <name type="scientific">Candolleomyces eurysporus</name>
    <dbReference type="NCBI Taxonomy" id="2828524"/>
    <lineage>
        <taxon>Eukaryota</taxon>
        <taxon>Fungi</taxon>
        <taxon>Dikarya</taxon>
        <taxon>Basidiomycota</taxon>
        <taxon>Agaricomycotina</taxon>
        <taxon>Agaricomycetes</taxon>
        <taxon>Agaricomycetidae</taxon>
        <taxon>Agaricales</taxon>
        <taxon>Agaricineae</taxon>
        <taxon>Psathyrellaceae</taxon>
        <taxon>Candolleomyces</taxon>
    </lineage>
</organism>
<dbReference type="InterPro" id="IPR007822">
    <property type="entry name" value="LANC-like"/>
</dbReference>
<evidence type="ECO:0000313" key="2">
    <source>
        <dbReference type="EMBL" id="KAJ2929558.1"/>
    </source>
</evidence>
<dbReference type="InterPro" id="IPR011009">
    <property type="entry name" value="Kinase-like_dom_sf"/>
</dbReference>
<evidence type="ECO:0000256" key="1">
    <source>
        <dbReference type="SAM" id="MobiDB-lite"/>
    </source>
</evidence>
<keyword evidence="3" id="KW-1185">Reference proteome</keyword>
<dbReference type="GO" id="GO:0005975">
    <property type="term" value="P:carbohydrate metabolic process"/>
    <property type="evidence" value="ECO:0007669"/>
    <property type="project" value="InterPro"/>
</dbReference>
<dbReference type="SMART" id="SM01260">
    <property type="entry name" value="LANC_like"/>
    <property type="match status" value="1"/>
</dbReference>
<feature type="region of interest" description="Disordered" evidence="1">
    <location>
        <begin position="906"/>
        <end position="936"/>
    </location>
</feature>
<name>A0A9W8MHT9_9AGAR</name>
<dbReference type="PRINTS" id="PR01950">
    <property type="entry name" value="LANCSUPER"/>
</dbReference>
<accession>A0A9W8MHT9</accession>
<feature type="non-terminal residue" evidence="2">
    <location>
        <position position="1352"/>
    </location>
</feature>
<sequence>MASSFFLEYPDVLNNLANGLVLLYEHNGDIGVVNEAISLSRQALVLLPIPRPQRFLCLDTLAKALHSLFQHNHDVETLRESISHHREAVELQPALHFDRSEYLNNFGKALHSLYDHDGDTNALLDSILLHRKALEIEPELGTWTSADGPMPTSESHDHTLVHARGDINALLDSISLDREALAPQPARSIDRSNSLDNLAKALLSQFERDRDVAILDEAISLRRELLDLHPTGSRRRAGLSHPPYSEDERTLGALRRHWASSASLLLGTIKRIIAEDQDKSWFEEDNSEVLYGRAGFLYALLFLRKVVDEARAGDYFSFLSQEQQDQIRRITKDSSIKRVVESIIARGKLGAKRYVEEFGPSVGQDHLFPDLMWKWHGKAYLGGAHGVFGILQMLLSCPKSVIESYMKDILTTVQWIVSSQDLEVELTIFKPLTISAQTSSPRFKALCDAEQTLFTNAASLGKVSAYVMVWEDTPYLKKSIHLAHLAAFTDKFVEEEAMNIPDNPWSLYEGLAGMCCAWADILKLREVTLHGYRGDLCLACVCSRLRMLSLLYSLTNAGKHALSALLWDLVHRDCWPFQRRFSCEFLELEWDNVIRLRTTCKTLQASTYSKALWKQLFLRHLEYSMPTPFILPKPLPECSSTDLERIVRKSQANLRIPQPLQADKPYSFNVPKTEIAKLHLVPGGRWLLAGCDDGSVWWYDLDLCFSPEAKSLGAGGPNLLLESPLPLKEASENAARAIFSIDYTSECLDANTTSQFKTLEHFNLAVSVAYLSPNFDYTTNSFQVWKDEGYFFVVSATSNQKVGHLLKVVCEDLKAAGHGMLLKDIQLYKADISTTPKEDILQRTREWLHVQPAQARLQAFEELEELFPDDPPKGKLHLVIANTEATLKRSASPQLQHDLLKRTKLAQDAPSQVARSSTYKSIQHNPSEKILDDRPSPDADIAPIALLYHGFGHFEDIIACRKATDIERFKPAVDNFAETMSRFYRHEDERRDAGLPLLNIILAIRGDSATPSLSAAAIGSVRSNGHSVGRHDGPITVVEFKNELTGIIALPHVEAVAYVAHLHARIDGRRQLFQKWRIPCLGITVIGHEVRFYAIVLLGHQYRVVSLTPALSCLQSASSGKEREALYRAFAAASELQAHIVADVELHLNTPSSPITNGTYRLPAISKLCSYGSPNGYIEFEIVQYHPSRQSYRQLYLAQARSGGDVKNLILVKFSRTYCIELHDYCFKNGHAPRILGFEHLPGGWYGIAMEYLSEASPIQSAQLEPQLTELVNGFHDEGLVHGDLRDVNILSAGDHQFWLIDFDWGGKDGEVEYPTSNLNLELTIGRTCDDWKIRREDDIRILRNTLDKLKS</sequence>
<proteinExistence type="predicted"/>
<dbReference type="OrthoDB" id="3261131at2759"/>
<feature type="compositionally biased region" description="Basic and acidic residues" evidence="1">
    <location>
        <begin position="926"/>
        <end position="936"/>
    </location>
</feature>
<dbReference type="SUPFAM" id="SSF56112">
    <property type="entry name" value="Protein kinase-like (PK-like)"/>
    <property type="match status" value="1"/>
</dbReference>
<evidence type="ECO:0008006" key="4">
    <source>
        <dbReference type="Google" id="ProtNLM"/>
    </source>
</evidence>
<dbReference type="Pfam" id="PF05147">
    <property type="entry name" value="LANC_like"/>
    <property type="match status" value="1"/>
</dbReference>
<dbReference type="GO" id="GO:0005886">
    <property type="term" value="C:plasma membrane"/>
    <property type="evidence" value="ECO:0007669"/>
    <property type="project" value="TreeGrafter"/>
</dbReference>
<dbReference type="Proteomes" id="UP001140091">
    <property type="component" value="Unassembled WGS sequence"/>
</dbReference>
<evidence type="ECO:0000313" key="3">
    <source>
        <dbReference type="Proteomes" id="UP001140091"/>
    </source>
</evidence>
<dbReference type="EMBL" id="JANBPK010000867">
    <property type="protein sequence ID" value="KAJ2929558.1"/>
    <property type="molecule type" value="Genomic_DNA"/>
</dbReference>
<dbReference type="Gene3D" id="1.50.10.10">
    <property type="match status" value="2"/>
</dbReference>
<gene>
    <name evidence="2" type="ORF">H1R20_g7542</name>
</gene>
<dbReference type="CDD" id="cd04794">
    <property type="entry name" value="euk_LANCL"/>
    <property type="match status" value="1"/>
</dbReference>
<dbReference type="InterPro" id="IPR011990">
    <property type="entry name" value="TPR-like_helical_dom_sf"/>
</dbReference>
<comment type="caution">
    <text evidence="2">The sequence shown here is derived from an EMBL/GenBank/DDBJ whole genome shotgun (WGS) entry which is preliminary data.</text>
</comment>
<dbReference type="InterPro" id="IPR012341">
    <property type="entry name" value="6hp_glycosidase-like_sf"/>
</dbReference>
<dbReference type="PANTHER" id="PTHR12736:SF7">
    <property type="entry name" value="LANC-LIKE PROTEIN 3"/>
    <property type="match status" value="1"/>
</dbReference>